<gene>
    <name evidence="6" type="ORF">NDI38_27665</name>
</gene>
<reference evidence="6 7" key="1">
    <citation type="submission" date="2022-04" db="EMBL/GenBank/DDBJ databases">
        <title>Positive selection, recombination, and allopatry shape intraspecific diversity of widespread and dominant cyanobacteria.</title>
        <authorList>
            <person name="Wei J."/>
            <person name="Shu W."/>
            <person name="Hu C."/>
        </authorList>
    </citation>
    <scope>NUCLEOTIDE SEQUENCE [LARGE SCALE GENOMIC DNA]</scope>
    <source>
        <strain evidence="6 7">AS-A4</strain>
    </source>
</reference>
<dbReference type="RefSeq" id="WP_190449956.1">
    <property type="nucleotide sequence ID" value="NZ_JAMPLM010000055.1"/>
</dbReference>
<keyword evidence="5" id="KW-0460">Magnesium</keyword>
<protein>
    <recommendedName>
        <fullName evidence="2">inositol-phosphate phosphatase</fullName>
        <ecNumber evidence="2">3.1.3.25</ecNumber>
    </recommendedName>
</protein>
<sequence>MADFWTQVLNFAKTTTANVGKQLLQDFGQALAAEKADGSLVTQSDRWADEVLRAAIVQAFPDHGVLSEEVEHIFPANDWCWIIDPIDGTTNFARGLPLWGISLGLLYKGTPVFGYVHLPPLGQSFYGYWHGDSQLEGDLEMPTGAFLNDRPIHSSTDTLTSNHFFNLCTRSTGLLKNPFPCKIRMLGVATYNLLTVAAGATMGGVEATPKIWDIAAVWAIVQAAGGIWTPLDPKPIFPLQVGQDYSDRAYPTLVVSQAALVPTFLPLVPTVER</sequence>
<evidence type="ECO:0000256" key="3">
    <source>
        <dbReference type="ARBA" id="ARBA00022723"/>
    </source>
</evidence>
<dbReference type="Gene3D" id="3.30.540.10">
    <property type="entry name" value="Fructose-1,6-Bisphosphatase, subunit A, domain 1"/>
    <property type="match status" value="1"/>
</dbReference>
<dbReference type="PROSITE" id="PS00629">
    <property type="entry name" value="IMP_1"/>
    <property type="match status" value="1"/>
</dbReference>
<dbReference type="EMBL" id="JAMPLM010000055">
    <property type="protein sequence ID" value="MEP1062156.1"/>
    <property type="molecule type" value="Genomic_DNA"/>
</dbReference>
<dbReference type="PANTHER" id="PTHR20854">
    <property type="entry name" value="INOSITOL MONOPHOSPHATASE"/>
    <property type="match status" value="1"/>
</dbReference>
<dbReference type="SUPFAM" id="SSF56655">
    <property type="entry name" value="Carbohydrate phosphatase"/>
    <property type="match status" value="1"/>
</dbReference>
<evidence type="ECO:0000256" key="2">
    <source>
        <dbReference type="ARBA" id="ARBA00013106"/>
    </source>
</evidence>
<dbReference type="CDD" id="cd01643">
    <property type="entry name" value="Bacterial_IMPase_like_2"/>
    <property type="match status" value="1"/>
</dbReference>
<dbReference type="Pfam" id="PF00459">
    <property type="entry name" value="Inositol_P"/>
    <property type="match status" value="1"/>
</dbReference>
<organism evidence="6 7">
    <name type="scientific">Stenomitos frigidus AS-A4</name>
    <dbReference type="NCBI Taxonomy" id="2933935"/>
    <lineage>
        <taxon>Bacteria</taxon>
        <taxon>Bacillati</taxon>
        <taxon>Cyanobacteriota</taxon>
        <taxon>Cyanophyceae</taxon>
        <taxon>Leptolyngbyales</taxon>
        <taxon>Leptolyngbyaceae</taxon>
        <taxon>Stenomitos</taxon>
    </lineage>
</organism>
<dbReference type="InterPro" id="IPR000760">
    <property type="entry name" value="Inositol_monophosphatase-like"/>
</dbReference>
<dbReference type="InterPro" id="IPR020550">
    <property type="entry name" value="Inositol_monophosphatase_CS"/>
</dbReference>
<dbReference type="InterPro" id="IPR020583">
    <property type="entry name" value="Inositol_monoP_metal-BS"/>
</dbReference>
<name>A0ABV0KSD4_9CYAN</name>
<comment type="catalytic activity">
    <reaction evidence="1">
        <text>a myo-inositol phosphate + H2O = myo-inositol + phosphate</text>
        <dbReference type="Rhea" id="RHEA:24056"/>
        <dbReference type="ChEBI" id="CHEBI:15377"/>
        <dbReference type="ChEBI" id="CHEBI:17268"/>
        <dbReference type="ChEBI" id="CHEBI:43474"/>
        <dbReference type="ChEBI" id="CHEBI:84139"/>
        <dbReference type="EC" id="3.1.3.25"/>
    </reaction>
</comment>
<keyword evidence="3" id="KW-0479">Metal-binding</keyword>
<keyword evidence="7" id="KW-1185">Reference proteome</keyword>
<dbReference type="EC" id="3.1.3.25" evidence="2"/>
<comment type="caution">
    <text evidence="6">The sequence shown here is derived from an EMBL/GenBank/DDBJ whole genome shotgun (WGS) entry which is preliminary data.</text>
</comment>
<evidence type="ECO:0000256" key="1">
    <source>
        <dbReference type="ARBA" id="ARBA00001033"/>
    </source>
</evidence>
<keyword evidence="4" id="KW-0378">Hydrolase</keyword>
<dbReference type="PRINTS" id="PR00377">
    <property type="entry name" value="IMPHPHTASES"/>
</dbReference>
<evidence type="ECO:0000256" key="4">
    <source>
        <dbReference type="ARBA" id="ARBA00022801"/>
    </source>
</evidence>
<dbReference type="PANTHER" id="PTHR20854:SF4">
    <property type="entry name" value="INOSITOL-1-MONOPHOSPHATASE-RELATED"/>
    <property type="match status" value="1"/>
</dbReference>
<evidence type="ECO:0000256" key="5">
    <source>
        <dbReference type="ARBA" id="ARBA00022842"/>
    </source>
</evidence>
<evidence type="ECO:0000313" key="7">
    <source>
        <dbReference type="Proteomes" id="UP001476950"/>
    </source>
</evidence>
<proteinExistence type="predicted"/>
<dbReference type="PROSITE" id="PS00630">
    <property type="entry name" value="IMP_2"/>
    <property type="match status" value="1"/>
</dbReference>
<dbReference type="Proteomes" id="UP001476950">
    <property type="component" value="Unassembled WGS sequence"/>
</dbReference>
<dbReference type="Gene3D" id="3.40.190.80">
    <property type="match status" value="1"/>
</dbReference>
<accession>A0ABV0KSD4</accession>
<evidence type="ECO:0000313" key="6">
    <source>
        <dbReference type="EMBL" id="MEP1062156.1"/>
    </source>
</evidence>